<feature type="compositionally biased region" description="Polar residues" evidence="1">
    <location>
        <begin position="16"/>
        <end position="37"/>
    </location>
</feature>
<dbReference type="EMBL" id="CAFBLX010000217">
    <property type="protein sequence ID" value="CAB4905565.1"/>
    <property type="molecule type" value="Genomic_DNA"/>
</dbReference>
<sequence>MNATMPSAVPRGPNLRTHTAANNTAMNPTSATAPSRESSAATVTAAEAGSTIRAVVTSLLCWSLSLTDADACIATTVPSIATVTGWPMARVASSRTTIASNTVSVVAEAPRSRNCPGSDASRMRARRFIPRFCATAQPRAARIAGADECGSSLFMSAGVITSTVADSSSR</sequence>
<dbReference type="AlphaFoldDB" id="A0A6J7GL37"/>
<proteinExistence type="predicted"/>
<name>A0A6J7GL37_9ZZZZ</name>
<protein>
    <submittedName>
        <fullName evidence="2">Unannotated protein</fullName>
    </submittedName>
</protein>
<reference evidence="2" key="1">
    <citation type="submission" date="2020-05" db="EMBL/GenBank/DDBJ databases">
        <authorList>
            <person name="Chiriac C."/>
            <person name="Salcher M."/>
            <person name="Ghai R."/>
            <person name="Kavagutti S V."/>
        </authorList>
    </citation>
    <scope>NUCLEOTIDE SEQUENCE</scope>
</reference>
<accession>A0A6J7GL37</accession>
<feature type="region of interest" description="Disordered" evidence="1">
    <location>
        <begin position="1"/>
        <end position="38"/>
    </location>
</feature>
<evidence type="ECO:0000313" key="2">
    <source>
        <dbReference type="EMBL" id="CAB4905565.1"/>
    </source>
</evidence>
<organism evidence="2">
    <name type="scientific">freshwater metagenome</name>
    <dbReference type="NCBI Taxonomy" id="449393"/>
    <lineage>
        <taxon>unclassified sequences</taxon>
        <taxon>metagenomes</taxon>
        <taxon>ecological metagenomes</taxon>
    </lineage>
</organism>
<evidence type="ECO:0000256" key="1">
    <source>
        <dbReference type="SAM" id="MobiDB-lite"/>
    </source>
</evidence>
<gene>
    <name evidence="2" type="ORF">UFOPK3472_02701</name>
</gene>